<dbReference type="PRINTS" id="PR00454">
    <property type="entry name" value="ETSDOMAIN"/>
</dbReference>
<evidence type="ECO:0000256" key="1">
    <source>
        <dbReference type="ARBA" id="ARBA00005562"/>
    </source>
</evidence>
<keyword evidence="8" id="KW-1185">Reference proteome</keyword>
<dbReference type="GO" id="GO:0005634">
    <property type="term" value="C:nucleus"/>
    <property type="evidence" value="ECO:0007669"/>
    <property type="project" value="UniProtKB-SubCell"/>
</dbReference>
<proteinExistence type="inferred from homology"/>
<sequence>MEDVIAWLLHIAKLNGIPFEDLEVQKFAYCTGIDLMQMGEADFIARDTVYGSLIYNEFRKFLAEEKVTDKWVPAYKPQEEEASTSALPEDIRASCIGDGLPSSTSVLSSLLISDNTPIASSSDMQSSVSPSQVGTSIASSSDFGSPDGTSGRCPQFKVRKNKDGKPRKHSQHTKGNKLWEFIRDALKDPSTCPSIVRWEDPVEGVFRIVESEKLARLWGEKKNNQKMTYEKLSRAMR</sequence>
<feature type="domain" description="PNT" evidence="6">
    <location>
        <begin position="1"/>
        <end position="65"/>
    </location>
</feature>
<dbReference type="InterPro" id="IPR000418">
    <property type="entry name" value="Ets_dom"/>
</dbReference>
<feature type="compositionally biased region" description="Basic residues" evidence="4">
    <location>
        <begin position="157"/>
        <end position="174"/>
    </location>
</feature>
<dbReference type="Proteomes" id="UP000271098">
    <property type="component" value="Unassembled WGS sequence"/>
</dbReference>
<dbReference type="PANTHER" id="PTHR11849:SF190">
    <property type="entry name" value="ETS-DOMAIN PROTEIN"/>
    <property type="match status" value="1"/>
</dbReference>
<evidence type="ECO:0000256" key="4">
    <source>
        <dbReference type="SAM" id="MobiDB-lite"/>
    </source>
</evidence>
<reference evidence="7 8" key="2">
    <citation type="submission" date="2018-11" db="EMBL/GenBank/DDBJ databases">
        <authorList>
            <consortium name="Pathogen Informatics"/>
        </authorList>
    </citation>
    <scope>NUCLEOTIDE SEQUENCE [LARGE SCALE GENOMIC DNA]</scope>
</reference>
<dbReference type="InterPro" id="IPR036388">
    <property type="entry name" value="WH-like_DNA-bd_sf"/>
</dbReference>
<dbReference type="GO" id="GO:0043565">
    <property type="term" value="F:sequence-specific DNA binding"/>
    <property type="evidence" value="ECO:0007669"/>
    <property type="project" value="InterPro"/>
</dbReference>
<dbReference type="PROSITE" id="PS50061">
    <property type="entry name" value="ETS_DOMAIN_3"/>
    <property type="match status" value="1"/>
</dbReference>
<dbReference type="SUPFAM" id="SSF46785">
    <property type="entry name" value="Winged helix' DNA-binding domain"/>
    <property type="match status" value="1"/>
</dbReference>
<dbReference type="GO" id="GO:0030154">
    <property type="term" value="P:cell differentiation"/>
    <property type="evidence" value="ECO:0007669"/>
    <property type="project" value="TreeGrafter"/>
</dbReference>
<dbReference type="Gene3D" id="1.10.10.10">
    <property type="entry name" value="Winged helix-like DNA-binding domain superfamily/Winged helix DNA-binding domain"/>
    <property type="match status" value="1"/>
</dbReference>
<evidence type="ECO:0000259" key="5">
    <source>
        <dbReference type="PROSITE" id="PS50061"/>
    </source>
</evidence>
<dbReference type="Pfam" id="PF00178">
    <property type="entry name" value="Ets"/>
    <property type="match status" value="1"/>
</dbReference>
<keyword evidence="2 3" id="KW-0238">DNA-binding</keyword>
<dbReference type="InterPro" id="IPR003118">
    <property type="entry name" value="Pointed_dom"/>
</dbReference>
<dbReference type="InterPro" id="IPR046328">
    <property type="entry name" value="ETS_fam"/>
</dbReference>
<comment type="similarity">
    <text evidence="1 3">Belongs to the ETS family.</text>
</comment>
<feature type="domain" description="ETS" evidence="5">
    <location>
        <begin position="176"/>
        <end position="237"/>
    </location>
</feature>
<comment type="subcellular location">
    <subcellularLocation>
        <location evidence="3">Nucleus</location>
    </subcellularLocation>
</comment>
<feature type="region of interest" description="Disordered" evidence="4">
    <location>
        <begin position="118"/>
        <end position="174"/>
    </location>
</feature>
<dbReference type="SUPFAM" id="SSF47769">
    <property type="entry name" value="SAM/Pointed domain"/>
    <property type="match status" value="1"/>
</dbReference>
<name>A0A183EPD0_9BILA</name>
<evidence type="ECO:0000313" key="8">
    <source>
        <dbReference type="Proteomes" id="UP000271098"/>
    </source>
</evidence>
<dbReference type="AlphaFoldDB" id="A0A183EPD0"/>
<feature type="compositionally biased region" description="Low complexity" evidence="4">
    <location>
        <begin position="120"/>
        <end position="131"/>
    </location>
</feature>
<dbReference type="InterPro" id="IPR013761">
    <property type="entry name" value="SAM/pointed_sf"/>
</dbReference>
<dbReference type="GO" id="GO:0000981">
    <property type="term" value="F:DNA-binding transcription factor activity, RNA polymerase II-specific"/>
    <property type="evidence" value="ECO:0007669"/>
    <property type="project" value="TreeGrafter"/>
</dbReference>
<dbReference type="Gene3D" id="1.10.150.50">
    <property type="entry name" value="Transcription Factor, Ets-1"/>
    <property type="match status" value="1"/>
</dbReference>
<evidence type="ECO:0000313" key="7">
    <source>
        <dbReference type="EMBL" id="VDN40596.1"/>
    </source>
</evidence>
<organism evidence="9">
    <name type="scientific">Gongylonema pulchrum</name>
    <dbReference type="NCBI Taxonomy" id="637853"/>
    <lineage>
        <taxon>Eukaryota</taxon>
        <taxon>Metazoa</taxon>
        <taxon>Ecdysozoa</taxon>
        <taxon>Nematoda</taxon>
        <taxon>Chromadorea</taxon>
        <taxon>Rhabditida</taxon>
        <taxon>Spirurina</taxon>
        <taxon>Spiruromorpha</taxon>
        <taxon>Spiruroidea</taxon>
        <taxon>Gongylonematidae</taxon>
        <taxon>Gongylonema</taxon>
    </lineage>
</organism>
<dbReference type="WBParaSite" id="GPUH_0002284801-mRNA-1">
    <property type="protein sequence ID" value="GPUH_0002284801-mRNA-1"/>
    <property type="gene ID" value="GPUH_0002284801"/>
</dbReference>
<dbReference type="PROSITE" id="PS51433">
    <property type="entry name" value="PNT"/>
    <property type="match status" value="1"/>
</dbReference>
<dbReference type="PANTHER" id="PTHR11849">
    <property type="entry name" value="ETS"/>
    <property type="match status" value="1"/>
</dbReference>
<protein>
    <submittedName>
        <fullName evidence="9">ETS domain-containing protein</fullName>
    </submittedName>
</protein>
<keyword evidence="3" id="KW-0539">Nucleus</keyword>
<evidence type="ECO:0000259" key="6">
    <source>
        <dbReference type="PROSITE" id="PS51433"/>
    </source>
</evidence>
<reference evidence="9" key="1">
    <citation type="submission" date="2016-06" db="UniProtKB">
        <authorList>
            <consortium name="WormBaseParasite"/>
        </authorList>
    </citation>
    <scope>IDENTIFICATION</scope>
</reference>
<evidence type="ECO:0000256" key="3">
    <source>
        <dbReference type="RuleBase" id="RU004019"/>
    </source>
</evidence>
<evidence type="ECO:0000313" key="9">
    <source>
        <dbReference type="WBParaSite" id="GPUH_0002284801-mRNA-1"/>
    </source>
</evidence>
<evidence type="ECO:0000256" key="2">
    <source>
        <dbReference type="ARBA" id="ARBA00023125"/>
    </source>
</evidence>
<feature type="compositionally biased region" description="Polar residues" evidence="4">
    <location>
        <begin position="132"/>
        <end position="143"/>
    </location>
</feature>
<gene>
    <name evidence="7" type="ORF">GPUH_LOCUS22821</name>
</gene>
<dbReference type="SMART" id="SM00413">
    <property type="entry name" value="ETS"/>
    <property type="match status" value="1"/>
</dbReference>
<accession>A0A183EPD0</accession>
<dbReference type="OrthoDB" id="8196042at2759"/>
<dbReference type="EMBL" id="UYRT01096056">
    <property type="protein sequence ID" value="VDN40596.1"/>
    <property type="molecule type" value="Genomic_DNA"/>
</dbReference>
<dbReference type="InterPro" id="IPR036390">
    <property type="entry name" value="WH_DNA-bd_sf"/>
</dbReference>